<accession>A0ABW1TIG6</accession>
<dbReference type="InterPro" id="IPR004518">
    <property type="entry name" value="MazG-like_dom"/>
</dbReference>
<organism evidence="2 3">
    <name type="scientific">Levilactobacillus fujinensis</name>
    <dbReference type="NCBI Taxonomy" id="2486024"/>
    <lineage>
        <taxon>Bacteria</taxon>
        <taxon>Bacillati</taxon>
        <taxon>Bacillota</taxon>
        <taxon>Bacilli</taxon>
        <taxon>Lactobacillales</taxon>
        <taxon>Lactobacillaceae</taxon>
        <taxon>Levilactobacillus</taxon>
    </lineage>
</organism>
<feature type="domain" description="NTP pyrophosphohydrolase MazG-like" evidence="1">
    <location>
        <begin position="28"/>
        <end position="102"/>
    </location>
</feature>
<proteinExistence type="predicted"/>
<dbReference type="PANTHER" id="PTHR42692">
    <property type="entry name" value="NUCLEOTIDE PYROPHOSPHOHYDROLASE"/>
    <property type="match status" value="1"/>
</dbReference>
<evidence type="ECO:0000313" key="2">
    <source>
        <dbReference type="EMBL" id="MFC6261264.1"/>
    </source>
</evidence>
<keyword evidence="3" id="KW-1185">Reference proteome</keyword>
<comment type="caution">
    <text evidence="2">The sequence shown here is derived from an EMBL/GenBank/DDBJ whole genome shotgun (WGS) entry which is preliminary data.</text>
</comment>
<dbReference type="CDD" id="cd11523">
    <property type="entry name" value="NTP-PPase"/>
    <property type="match status" value="1"/>
</dbReference>
<dbReference type="Gene3D" id="1.10.287.1080">
    <property type="entry name" value="MazG-like"/>
    <property type="match status" value="1"/>
</dbReference>
<gene>
    <name evidence="2" type="ORF">ACFP1C_09955</name>
</gene>
<dbReference type="PIRSF" id="PIRSF036521">
    <property type="entry name" value="UCP036521_pph"/>
    <property type="match status" value="1"/>
</dbReference>
<dbReference type="InterPro" id="IPR011411">
    <property type="entry name" value="MazG-related_YvdC"/>
</dbReference>
<evidence type="ECO:0000259" key="1">
    <source>
        <dbReference type="Pfam" id="PF03819"/>
    </source>
</evidence>
<dbReference type="PANTHER" id="PTHR42692:SF2">
    <property type="entry name" value="IG HYPOTHETICAL 16995"/>
    <property type="match status" value="1"/>
</dbReference>
<dbReference type="Proteomes" id="UP001596283">
    <property type="component" value="Unassembled WGS sequence"/>
</dbReference>
<dbReference type="SUPFAM" id="SSF101386">
    <property type="entry name" value="all-alpha NTP pyrophosphatases"/>
    <property type="match status" value="1"/>
</dbReference>
<protein>
    <submittedName>
        <fullName evidence="2">MazG nucleotide pyrophosphohydrolase domain-containing protein</fullName>
    </submittedName>
</protein>
<name>A0ABW1TIG6_9LACO</name>
<dbReference type="EMBL" id="JBHSSI010000058">
    <property type="protein sequence ID" value="MFC6261264.1"/>
    <property type="molecule type" value="Genomic_DNA"/>
</dbReference>
<dbReference type="InterPro" id="IPR047046">
    <property type="entry name" value="YpjD/YvdC"/>
</dbReference>
<dbReference type="Pfam" id="PF03819">
    <property type="entry name" value="MazG"/>
    <property type="match status" value="1"/>
</dbReference>
<evidence type="ECO:0000313" key="3">
    <source>
        <dbReference type="Proteomes" id="UP001596283"/>
    </source>
</evidence>
<sequence length="108" mass="12652">MTITEHQDWLVDFYQRRNWYQYSPFVHLNFLTEETGEVSRAIRAIEIGRDHPGEKKATPEELRANLKEELADALDQVLVISSLYDIDAQDLLQASEQKLKQRFRGDMA</sequence>
<reference evidence="3" key="1">
    <citation type="journal article" date="2019" name="Int. J. Syst. Evol. Microbiol.">
        <title>The Global Catalogue of Microorganisms (GCM) 10K type strain sequencing project: providing services to taxonomists for standard genome sequencing and annotation.</title>
        <authorList>
            <consortium name="The Broad Institute Genomics Platform"/>
            <consortium name="The Broad Institute Genome Sequencing Center for Infectious Disease"/>
            <person name="Wu L."/>
            <person name="Ma J."/>
        </authorList>
    </citation>
    <scope>NUCLEOTIDE SEQUENCE [LARGE SCALE GENOMIC DNA]</scope>
    <source>
        <strain evidence="3">CCM 8908</strain>
    </source>
</reference>
<dbReference type="RefSeq" id="WP_125687047.1">
    <property type="nucleotide sequence ID" value="NZ_JBHSSI010000058.1"/>
</dbReference>